<keyword evidence="1" id="KW-0645">Protease</keyword>
<dbReference type="AlphaFoldDB" id="X0XIX2"/>
<evidence type="ECO:0000256" key="2">
    <source>
        <dbReference type="ARBA" id="ARBA00022801"/>
    </source>
</evidence>
<dbReference type="Pfam" id="PF13365">
    <property type="entry name" value="Trypsin_2"/>
    <property type="match status" value="1"/>
</dbReference>
<reference evidence="3" key="1">
    <citation type="journal article" date="2014" name="Front. Microbiol.">
        <title>High frequency of phylogenetically diverse reductive dehalogenase-homologous genes in deep subseafloor sedimentary metagenomes.</title>
        <authorList>
            <person name="Kawai M."/>
            <person name="Futagami T."/>
            <person name="Toyoda A."/>
            <person name="Takaki Y."/>
            <person name="Nishi S."/>
            <person name="Hori S."/>
            <person name="Arai W."/>
            <person name="Tsubouchi T."/>
            <person name="Morono Y."/>
            <person name="Uchiyama I."/>
            <person name="Ito T."/>
            <person name="Fujiyama A."/>
            <person name="Inagaki F."/>
            <person name="Takami H."/>
        </authorList>
    </citation>
    <scope>NUCLEOTIDE SEQUENCE</scope>
    <source>
        <strain evidence="3">Expedition CK06-06</strain>
    </source>
</reference>
<feature type="non-terminal residue" evidence="3">
    <location>
        <position position="1"/>
    </location>
</feature>
<dbReference type="EMBL" id="BARS01040521">
    <property type="protein sequence ID" value="GAG36598.1"/>
    <property type="molecule type" value="Genomic_DNA"/>
</dbReference>
<keyword evidence="2" id="KW-0378">Hydrolase</keyword>
<protein>
    <recommendedName>
        <fullName evidence="4">PDZ domain-containing protein</fullName>
    </recommendedName>
</protein>
<name>X0XIX2_9ZZZZ</name>
<gene>
    <name evidence="3" type="ORF">S01H1_61752</name>
</gene>
<dbReference type="SUPFAM" id="SSF50494">
    <property type="entry name" value="Trypsin-like serine proteases"/>
    <property type="match status" value="1"/>
</dbReference>
<evidence type="ECO:0000313" key="3">
    <source>
        <dbReference type="EMBL" id="GAG36598.1"/>
    </source>
</evidence>
<dbReference type="InterPro" id="IPR001940">
    <property type="entry name" value="Peptidase_S1C"/>
</dbReference>
<dbReference type="InterPro" id="IPR009003">
    <property type="entry name" value="Peptidase_S1_PA"/>
</dbReference>
<accession>X0XIX2</accession>
<dbReference type="InterPro" id="IPR051201">
    <property type="entry name" value="Chloro_Bact_Ser_Proteases"/>
</dbReference>
<comment type="caution">
    <text evidence="3">The sequence shown here is derived from an EMBL/GenBank/DDBJ whole genome shotgun (WGS) entry which is preliminary data.</text>
</comment>
<dbReference type="GO" id="GO:0004252">
    <property type="term" value="F:serine-type endopeptidase activity"/>
    <property type="evidence" value="ECO:0007669"/>
    <property type="project" value="InterPro"/>
</dbReference>
<organism evidence="3">
    <name type="scientific">marine sediment metagenome</name>
    <dbReference type="NCBI Taxonomy" id="412755"/>
    <lineage>
        <taxon>unclassified sequences</taxon>
        <taxon>metagenomes</taxon>
        <taxon>ecological metagenomes</taxon>
    </lineage>
</organism>
<dbReference type="PANTHER" id="PTHR43343:SF3">
    <property type="entry name" value="PROTEASE DO-LIKE 8, CHLOROPLASTIC"/>
    <property type="match status" value="1"/>
</dbReference>
<evidence type="ECO:0008006" key="4">
    <source>
        <dbReference type="Google" id="ProtNLM"/>
    </source>
</evidence>
<dbReference type="PANTHER" id="PTHR43343">
    <property type="entry name" value="PEPTIDASE S12"/>
    <property type="match status" value="1"/>
</dbReference>
<proteinExistence type="predicted"/>
<dbReference type="Gene3D" id="2.40.10.120">
    <property type="match status" value="1"/>
</dbReference>
<feature type="non-terminal residue" evidence="3">
    <location>
        <position position="253"/>
    </location>
</feature>
<evidence type="ECO:0000256" key="1">
    <source>
        <dbReference type="ARBA" id="ARBA00022670"/>
    </source>
</evidence>
<dbReference type="GO" id="GO:0006508">
    <property type="term" value="P:proteolysis"/>
    <property type="evidence" value="ECO:0007669"/>
    <property type="project" value="UniProtKB-KW"/>
</dbReference>
<sequence>LAVSFLIFLAGPGLPIKIELVPTADARSLSKVFRQINPAVVVIVTKEHGHSGLKPGETAKKGGLGSGVVVSKDGLIMTASHVVQVADAVSVHFLDGRSVSAKVVGTAMQADVALLRLETVPDNLVVAELGNSDMMAIGDEVFVVGAPYGIDHTLTVGFLSGRRRPIGICNQLVPIEFLQTDAAINVGNSGGPMFSWDGKVVGIVSHILSQSGGSEGLGFAISINSAKELLLNQKSFWIGLETYLVSGPLAKAL</sequence>
<dbReference type="PRINTS" id="PR00834">
    <property type="entry name" value="PROTEASES2C"/>
</dbReference>